<dbReference type="AlphaFoldDB" id="A0A6G1J685"/>
<accession>A0A6G1J685</accession>
<dbReference type="EMBL" id="MU005578">
    <property type="protein sequence ID" value="KAF2685721.1"/>
    <property type="molecule type" value="Genomic_DNA"/>
</dbReference>
<dbReference type="OrthoDB" id="5355526at2759"/>
<keyword evidence="2" id="KW-0472">Membrane</keyword>
<evidence type="ECO:0000256" key="2">
    <source>
        <dbReference type="SAM" id="Phobius"/>
    </source>
</evidence>
<feature type="region of interest" description="Disordered" evidence="1">
    <location>
        <begin position="382"/>
        <end position="402"/>
    </location>
</feature>
<keyword evidence="2" id="KW-1133">Transmembrane helix</keyword>
<feature type="region of interest" description="Disordered" evidence="1">
    <location>
        <begin position="168"/>
        <end position="202"/>
    </location>
</feature>
<gene>
    <name evidence="3" type="ORF">K458DRAFT_300149</name>
</gene>
<feature type="transmembrane region" description="Helical" evidence="2">
    <location>
        <begin position="578"/>
        <end position="599"/>
    </location>
</feature>
<name>A0A6G1J685_9PLEO</name>
<reference evidence="3" key="1">
    <citation type="journal article" date="2020" name="Stud. Mycol.">
        <title>101 Dothideomycetes genomes: a test case for predicting lifestyles and emergence of pathogens.</title>
        <authorList>
            <person name="Haridas S."/>
            <person name="Albert R."/>
            <person name="Binder M."/>
            <person name="Bloem J."/>
            <person name="Labutti K."/>
            <person name="Salamov A."/>
            <person name="Andreopoulos B."/>
            <person name="Baker S."/>
            <person name="Barry K."/>
            <person name="Bills G."/>
            <person name="Bluhm B."/>
            <person name="Cannon C."/>
            <person name="Castanera R."/>
            <person name="Culley D."/>
            <person name="Daum C."/>
            <person name="Ezra D."/>
            <person name="Gonzalez J."/>
            <person name="Henrissat B."/>
            <person name="Kuo A."/>
            <person name="Liang C."/>
            <person name="Lipzen A."/>
            <person name="Lutzoni F."/>
            <person name="Magnuson J."/>
            <person name="Mondo S."/>
            <person name="Nolan M."/>
            <person name="Ohm R."/>
            <person name="Pangilinan J."/>
            <person name="Park H.-J."/>
            <person name="Ramirez L."/>
            <person name="Alfaro M."/>
            <person name="Sun H."/>
            <person name="Tritt A."/>
            <person name="Yoshinaga Y."/>
            <person name="Zwiers L.-H."/>
            <person name="Turgeon B."/>
            <person name="Goodwin S."/>
            <person name="Spatafora J."/>
            <person name="Crous P."/>
            <person name="Grigoriev I."/>
        </authorList>
    </citation>
    <scope>NUCLEOTIDE SEQUENCE</scope>
    <source>
        <strain evidence="3">CBS 122367</strain>
    </source>
</reference>
<feature type="compositionally biased region" description="Polar residues" evidence="1">
    <location>
        <begin position="387"/>
        <end position="402"/>
    </location>
</feature>
<feature type="region of interest" description="Disordered" evidence="1">
    <location>
        <begin position="1"/>
        <end position="39"/>
    </location>
</feature>
<protein>
    <submittedName>
        <fullName evidence="3">Uncharacterized protein</fullName>
    </submittedName>
</protein>
<proteinExistence type="predicted"/>
<sequence length="633" mass="71473">MLNAKARNGDNAFSETQLKDSQDVHEGSSRIKTLQQDHEDDDSSVISSYAASVFSIRSLASSATDLAKASGYSVDDIATATEELLAIFHKDSDLAPLYLSAIEDSSIGPQRLQRNLRRIFKQYAEHLKSEANDQLEFLASRLVSSKAGFLAQSIVERCSEITVTMKHETLHNTGGEEKSDLGQKGKEEDDDHEDEEEEEEEASFVYNADFGDVVAFRKFLRNSDAFQSLRTQIQNFVLPKPSRITRPEVAIEGDDTGAHSEAKDQEQRGVKPTQILRRIMWTFDTFLVATGYLEPPLEPARVRLRWKCRCGESFTSDVRMYETDGVSELKAHVERVTGSEVTLTPYSRNSTNQRYVYQRPGLWLQKALTRLATTFKRTSKQCMLPQHNPNSNTTHSTQGTNSHHQNTNYLLACMHSGQYGKMLHQDCIDTIDTDRKLFCFLRQQFTHCRGRFRTILSLKKVKGIYFVRFNLFMSGSVEVRYHHQCCENTCECIPPKSLVEPSPQAEYRCKPAGPLKSGPPVLPDLLSHYFAKPSCIIDKDNSILSRLPKRISSELQGKLGEPVEGWGIYYQEGWDGDIITLVVVVMFLMGSLLFGILWSRLKMDVQGAFGVSAWIITAGALFIQLIVMRMGKV</sequence>
<evidence type="ECO:0000313" key="3">
    <source>
        <dbReference type="EMBL" id="KAF2685721.1"/>
    </source>
</evidence>
<feature type="transmembrane region" description="Helical" evidence="2">
    <location>
        <begin position="605"/>
        <end position="627"/>
    </location>
</feature>
<keyword evidence="4" id="KW-1185">Reference proteome</keyword>
<feature type="compositionally biased region" description="Basic and acidic residues" evidence="1">
    <location>
        <begin position="17"/>
        <end position="29"/>
    </location>
</feature>
<evidence type="ECO:0000256" key="1">
    <source>
        <dbReference type="SAM" id="MobiDB-lite"/>
    </source>
</evidence>
<evidence type="ECO:0000313" key="4">
    <source>
        <dbReference type="Proteomes" id="UP000799291"/>
    </source>
</evidence>
<keyword evidence="2" id="KW-0812">Transmembrane</keyword>
<organism evidence="3 4">
    <name type="scientific">Lentithecium fluviatile CBS 122367</name>
    <dbReference type="NCBI Taxonomy" id="1168545"/>
    <lineage>
        <taxon>Eukaryota</taxon>
        <taxon>Fungi</taxon>
        <taxon>Dikarya</taxon>
        <taxon>Ascomycota</taxon>
        <taxon>Pezizomycotina</taxon>
        <taxon>Dothideomycetes</taxon>
        <taxon>Pleosporomycetidae</taxon>
        <taxon>Pleosporales</taxon>
        <taxon>Massarineae</taxon>
        <taxon>Lentitheciaceae</taxon>
        <taxon>Lentithecium</taxon>
    </lineage>
</organism>
<feature type="compositionally biased region" description="Basic and acidic residues" evidence="1">
    <location>
        <begin position="168"/>
        <end position="187"/>
    </location>
</feature>
<feature type="compositionally biased region" description="Acidic residues" evidence="1">
    <location>
        <begin position="188"/>
        <end position="202"/>
    </location>
</feature>
<dbReference type="Proteomes" id="UP000799291">
    <property type="component" value="Unassembled WGS sequence"/>
</dbReference>